<proteinExistence type="predicted"/>
<dbReference type="RefSeq" id="WP_258865374.1">
    <property type="nucleotide sequence ID" value="NZ_JBHMEH010000003.1"/>
</dbReference>
<reference evidence="1 2" key="1">
    <citation type="submission" date="2018-06" db="EMBL/GenBank/DDBJ databases">
        <authorList>
            <consortium name="Pathogen Informatics"/>
            <person name="Doyle S."/>
        </authorList>
    </citation>
    <scope>NUCLEOTIDE SEQUENCE [LARGE SCALE GENOMIC DNA]</scope>
    <source>
        <strain evidence="1 2">NCTC8684</strain>
    </source>
</reference>
<dbReference type="EMBL" id="UIGR01000003">
    <property type="protein sequence ID" value="SUY93309.1"/>
    <property type="molecule type" value="Genomic_DNA"/>
</dbReference>
<evidence type="ECO:0000313" key="1">
    <source>
        <dbReference type="EMBL" id="SUY93309.1"/>
    </source>
</evidence>
<dbReference type="Proteomes" id="UP000254029">
    <property type="component" value="Unassembled WGS sequence"/>
</dbReference>
<name>A0AAX2MGS2_CHRVL</name>
<comment type="caution">
    <text evidence="1">The sequence shown here is derived from an EMBL/GenBank/DDBJ whole genome shotgun (WGS) entry which is preliminary data.</text>
</comment>
<dbReference type="AlphaFoldDB" id="A0AAX2MGS2"/>
<accession>A0AAX2MGS2</accession>
<sequence length="42" mass="4705">MKEQTSEQASFYHLEAFDGLEMLDAKYHLVAVLAAYALCALL</sequence>
<evidence type="ECO:0000313" key="2">
    <source>
        <dbReference type="Proteomes" id="UP000254029"/>
    </source>
</evidence>
<protein>
    <submittedName>
        <fullName evidence="1">Uncharacterized protein</fullName>
    </submittedName>
</protein>
<organism evidence="1 2">
    <name type="scientific">Chromobacterium violaceum</name>
    <dbReference type="NCBI Taxonomy" id="536"/>
    <lineage>
        <taxon>Bacteria</taxon>
        <taxon>Pseudomonadati</taxon>
        <taxon>Pseudomonadota</taxon>
        <taxon>Betaproteobacteria</taxon>
        <taxon>Neisseriales</taxon>
        <taxon>Chromobacteriaceae</taxon>
        <taxon>Chromobacterium</taxon>
    </lineage>
</organism>
<gene>
    <name evidence="1" type="ORF">NCTC8684_04444</name>
</gene>